<dbReference type="RefSeq" id="WP_320684775.1">
    <property type="nucleotide sequence ID" value="NZ_JAXBLV010000002.1"/>
</dbReference>
<evidence type="ECO:0000256" key="1">
    <source>
        <dbReference type="PROSITE-ProRule" id="PRU00221"/>
    </source>
</evidence>
<sequence>MPFLRFDSIVAAGLVALVTLAPGRNTGLITAADAPKPRFTRAGEVRVADLSVQAGAVIDEDAVVVVGTTHCDAESDDPNKHDANRLGPNGAIVDLRGKKAKPFTNGHTAGIFSVSVGRDRIVTTSNSRDPMLRAWDLKAGRTAPAVEIETPPPDRSNQRYRATLFHKSNRVAIALDDHVLVLDPAKPNARAKFAIPEAEWWPGELAISRDDTRIACTAGKCGLVVWDTATKKATSVPLMPANADEADSWVSGHAMFGPTGALYALRHGPTEVPEKTAEKDVPADRRSVVGIDLPDGKVLPLGLGTSVYTLHAAIDPAGTWLAVVGTAHADKRLPDGTVTGAELRVYRLGTWELVHREQMDGLGEVWVAFTPSGKRLVTANYDGRVRWWDVQGK</sequence>
<dbReference type="Gene3D" id="2.130.10.10">
    <property type="entry name" value="YVTN repeat-like/Quinoprotein amine dehydrogenase"/>
    <property type="match status" value="2"/>
</dbReference>
<protein>
    <submittedName>
        <fullName evidence="2">WD40 repeat domain-containing protein</fullName>
    </submittedName>
</protein>
<organism evidence="2 3">
    <name type="scientific">Gemmata algarum</name>
    <dbReference type="NCBI Taxonomy" id="2975278"/>
    <lineage>
        <taxon>Bacteria</taxon>
        <taxon>Pseudomonadati</taxon>
        <taxon>Planctomycetota</taxon>
        <taxon>Planctomycetia</taxon>
        <taxon>Gemmatales</taxon>
        <taxon>Gemmataceae</taxon>
        <taxon>Gemmata</taxon>
    </lineage>
</organism>
<dbReference type="InterPro" id="IPR001680">
    <property type="entry name" value="WD40_rpt"/>
</dbReference>
<dbReference type="PROSITE" id="PS50082">
    <property type="entry name" value="WD_REPEATS_2"/>
    <property type="match status" value="2"/>
</dbReference>
<keyword evidence="1" id="KW-0853">WD repeat</keyword>
<proteinExistence type="predicted"/>
<dbReference type="InterPro" id="IPR015943">
    <property type="entry name" value="WD40/YVTN_repeat-like_dom_sf"/>
</dbReference>
<feature type="repeat" description="WD" evidence="1">
    <location>
        <begin position="367"/>
        <end position="393"/>
    </location>
</feature>
<dbReference type="EMBL" id="JAXBLV010000002">
    <property type="protein sequence ID" value="MDY3557744.1"/>
    <property type="molecule type" value="Genomic_DNA"/>
</dbReference>
<reference evidence="3" key="1">
    <citation type="journal article" date="2023" name="Mar. Drugs">
        <title>Gemmata algarum, a Novel Planctomycete Isolated from an Algal Mat, Displays Antimicrobial Activity.</title>
        <authorList>
            <person name="Kumar G."/>
            <person name="Kallscheuer N."/>
            <person name="Kashif M."/>
            <person name="Ahamad S."/>
            <person name="Jagadeeshwari U."/>
            <person name="Pannikurungottu S."/>
            <person name="Haufschild T."/>
            <person name="Kabuu M."/>
            <person name="Sasikala C."/>
            <person name="Jogler C."/>
            <person name="Ramana C."/>
        </authorList>
    </citation>
    <scope>NUCLEOTIDE SEQUENCE [LARGE SCALE GENOMIC DNA]</scope>
    <source>
        <strain evidence="3">JC673</strain>
    </source>
</reference>
<dbReference type="Pfam" id="PF00400">
    <property type="entry name" value="WD40"/>
    <property type="match status" value="1"/>
</dbReference>
<evidence type="ECO:0000313" key="2">
    <source>
        <dbReference type="EMBL" id="MDY3557744.1"/>
    </source>
</evidence>
<comment type="caution">
    <text evidence="2">The sequence shown here is derived from an EMBL/GenBank/DDBJ whole genome shotgun (WGS) entry which is preliminary data.</text>
</comment>
<dbReference type="SMART" id="SM00320">
    <property type="entry name" value="WD40"/>
    <property type="match status" value="2"/>
</dbReference>
<evidence type="ECO:0000313" key="3">
    <source>
        <dbReference type="Proteomes" id="UP001272242"/>
    </source>
</evidence>
<dbReference type="Proteomes" id="UP001272242">
    <property type="component" value="Unassembled WGS sequence"/>
</dbReference>
<dbReference type="SUPFAM" id="SSF50969">
    <property type="entry name" value="YVTN repeat-like/Quinoprotein amine dehydrogenase"/>
    <property type="match status" value="1"/>
</dbReference>
<keyword evidence="3" id="KW-1185">Reference proteome</keyword>
<gene>
    <name evidence="2" type="ORF">R5W23_003009</name>
</gene>
<dbReference type="InterPro" id="IPR011044">
    <property type="entry name" value="Quino_amine_DH_bsu"/>
</dbReference>
<accession>A0ABU5EVT4</accession>
<dbReference type="PROSITE" id="PS50294">
    <property type="entry name" value="WD_REPEATS_REGION"/>
    <property type="match status" value="1"/>
</dbReference>
<feature type="repeat" description="WD" evidence="1">
    <location>
        <begin position="104"/>
        <end position="145"/>
    </location>
</feature>
<name>A0ABU5EVT4_9BACT</name>